<dbReference type="Proteomes" id="UP000001940">
    <property type="component" value="Chromosome II"/>
</dbReference>
<dbReference type="CTD" id="182674"/>
<proteinExistence type="predicted"/>
<keyword evidence="1" id="KW-0732">Signal</keyword>
<sequence>MRLLILHLAVFGTFQLGSADNTEAKEFIRRLKYAVNHADSATVALLVSKDVEHPDLIISLFKLYHPMSIEMTKFDKKLLEMHVEVNFVRAPGHYVVVKFILQLNPKTFYWQVRHMRMRDTPSGLARFFRSQQMPTFMGY</sequence>
<evidence type="ECO:0000313" key="4">
    <source>
        <dbReference type="WormBase" id="C16C8.7"/>
    </source>
</evidence>
<gene>
    <name evidence="2 4" type="ORF">C16C8.7</name>
    <name evidence="2" type="ORF">CELE_C16C8.7</name>
</gene>
<keyword evidence="3" id="KW-1185">Reference proteome</keyword>
<dbReference type="STRING" id="6239.C16C8.7.1"/>
<dbReference type="HOGENOM" id="CLU_1397478_0_0_1"/>
<dbReference type="PIR" id="T29395">
    <property type="entry name" value="T29395"/>
</dbReference>
<reference evidence="2 3" key="1">
    <citation type="journal article" date="1998" name="Science">
        <title>Genome sequence of the nematode C. elegans: a platform for investigating biology.</title>
        <authorList>
            <consortium name="The C. elegans sequencing consortium"/>
            <person name="Sulson J.E."/>
            <person name="Waterston R."/>
        </authorList>
    </citation>
    <scope>NUCLEOTIDE SEQUENCE [LARGE SCALE GENOMIC DNA]</scope>
    <source>
        <strain evidence="2 3">Bristol N2</strain>
    </source>
</reference>
<dbReference type="RefSeq" id="NP_494551.2">
    <property type="nucleotide sequence ID" value="NM_062150.5"/>
</dbReference>
<dbReference type="AlphaFoldDB" id="P91049"/>
<evidence type="ECO:0000313" key="3">
    <source>
        <dbReference type="Proteomes" id="UP000001940"/>
    </source>
</evidence>
<feature type="signal peptide" evidence="1">
    <location>
        <begin position="1"/>
        <end position="19"/>
    </location>
</feature>
<dbReference type="GeneID" id="182674"/>
<dbReference type="KEGG" id="cel:CELE_C16C8.7"/>
<dbReference type="InParanoid" id="P91049"/>
<dbReference type="AGR" id="WB:WBGene00015845"/>
<dbReference type="Bgee" id="WBGene00015845">
    <property type="expression patterns" value="Expressed in adult organism and 1 other cell type or tissue"/>
</dbReference>
<name>P91049_CAEEL</name>
<evidence type="ECO:0000256" key="1">
    <source>
        <dbReference type="SAM" id="SignalP"/>
    </source>
</evidence>
<dbReference type="PaxDb" id="6239-C16C8.7"/>
<evidence type="ECO:0000313" key="2">
    <source>
        <dbReference type="EMBL" id="CCD64697.2"/>
    </source>
</evidence>
<accession>P91049</accession>
<dbReference type="WormBase" id="C16C8.7">
    <property type="protein sequence ID" value="CE52869"/>
    <property type="gene ID" value="WBGene00015845"/>
</dbReference>
<feature type="chain" id="PRO_5018331845" evidence="1">
    <location>
        <begin position="20"/>
        <end position="139"/>
    </location>
</feature>
<dbReference type="UCSC" id="C16C8.7">
    <property type="organism name" value="c. elegans"/>
</dbReference>
<dbReference type="EMBL" id="BX284602">
    <property type="protein sequence ID" value="CCD64697.2"/>
    <property type="molecule type" value="Genomic_DNA"/>
</dbReference>
<organism evidence="2 3">
    <name type="scientific">Caenorhabditis elegans</name>
    <dbReference type="NCBI Taxonomy" id="6239"/>
    <lineage>
        <taxon>Eukaryota</taxon>
        <taxon>Metazoa</taxon>
        <taxon>Ecdysozoa</taxon>
        <taxon>Nematoda</taxon>
        <taxon>Chromadorea</taxon>
        <taxon>Rhabditida</taxon>
        <taxon>Rhabditina</taxon>
        <taxon>Rhabditomorpha</taxon>
        <taxon>Rhabditoidea</taxon>
        <taxon>Rhabditidae</taxon>
        <taxon>Peloderinae</taxon>
        <taxon>Caenorhabditis</taxon>
    </lineage>
</organism>
<protein>
    <submittedName>
        <fullName evidence="2">Dolichyl-diphosphooligosaccharide--protein glycosyltransferase subunit 2</fullName>
    </submittedName>
</protein>